<dbReference type="AlphaFoldDB" id="A0A844XF17"/>
<dbReference type="EMBL" id="WUBR01000002">
    <property type="protein sequence ID" value="MWV28430.1"/>
    <property type="molecule type" value="Genomic_DNA"/>
</dbReference>
<dbReference type="Proteomes" id="UP000461409">
    <property type="component" value="Unassembled WGS sequence"/>
</dbReference>
<organism evidence="2 3">
    <name type="scientific">Aurantiacibacter rhizosphaerae</name>
    <dbReference type="NCBI Taxonomy" id="2691582"/>
    <lineage>
        <taxon>Bacteria</taxon>
        <taxon>Pseudomonadati</taxon>
        <taxon>Pseudomonadota</taxon>
        <taxon>Alphaproteobacteria</taxon>
        <taxon>Sphingomonadales</taxon>
        <taxon>Erythrobacteraceae</taxon>
        <taxon>Aurantiacibacter</taxon>
    </lineage>
</organism>
<feature type="domain" description="Putative Flp pilus-assembly TadG-like N-terminal" evidence="1">
    <location>
        <begin position="14"/>
        <end position="59"/>
    </location>
</feature>
<evidence type="ECO:0000259" key="1">
    <source>
        <dbReference type="Pfam" id="PF13400"/>
    </source>
</evidence>
<name>A0A844XF17_9SPHN</name>
<protein>
    <recommendedName>
        <fullName evidence="1">Putative Flp pilus-assembly TadG-like N-terminal domain-containing protein</fullName>
    </recommendedName>
</protein>
<reference evidence="2 3" key="2">
    <citation type="submission" date="2020-02" db="EMBL/GenBank/DDBJ databases">
        <title>Erythrobacter dongmakensis sp. nov., isolated from a tidal mudflat.</title>
        <authorList>
            <person name="Kim I.S."/>
        </authorList>
    </citation>
    <scope>NUCLEOTIDE SEQUENCE [LARGE SCALE GENOMIC DNA]</scope>
    <source>
        <strain evidence="2 3">GH3-10</strain>
    </source>
</reference>
<dbReference type="Pfam" id="PF13400">
    <property type="entry name" value="Tad"/>
    <property type="match status" value="1"/>
</dbReference>
<accession>A0A844XF17</accession>
<proteinExistence type="predicted"/>
<dbReference type="InterPro" id="IPR028087">
    <property type="entry name" value="Tad_N"/>
</dbReference>
<evidence type="ECO:0000313" key="2">
    <source>
        <dbReference type="EMBL" id="MWV28430.1"/>
    </source>
</evidence>
<sequence>MNTQNSLLRDEDGASAVLFGLALPPLMAFTAFAVDLGSLYLAERELQNISDAAAAAAVSAGPEFSKATVVAQVIADADVADVSIVEIADGEYLRDASINWRERLDTSSLHPNATRVHLVRDVPLFFGSFVSAGPTSRVTAQATAARTDMAGFMLGTRVAELPGGLTNNLLSALAGTALELTPAEVDLLGDTNIDVLDLAEALGPLQEMEGETFGEIFNTDAPLHVVVQALANSTRNAQLAAILNEIARRVGSDPVLLSQLIDLGPLANSDVNDGVSGVQVDAYSLLRSILQAAHGDSYDAELDTDIAGLAGVNIRMAGGYSDERSPWLTVDTMGEVTLRTAETRLLVKAKTNSIAGLPSALEVPIYTELASAEAQMTDIVCSGGEGGSGVYVEARPSLGTLAIADVNGDVFADFTTSLWLEPATIINTMVLQVKAYADISIGGDAPQEMFFTPEDVAARRAKSVGTTDILNGTATSLAEDVELDVRALGLGIGAGGTASLVGDTLGNVTPALDELLNSLTSLLGVKLGVADVTVDRLRCGRPTIVA</sequence>
<comment type="caution">
    <text evidence="2">The sequence shown here is derived from an EMBL/GenBank/DDBJ whole genome shotgun (WGS) entry which is preliminary data.</text>
</comment>
<gene>
    <name evidence="2" type="ORF">GRF63_10990</name>
</gene>
<keyword evidence="3" id="KW-1185">Reference proteome</keyword>
<reference evidence="2 3" key="1">
    <citation type="submission" date="2019-12" db="EMBL/GenBank/DDBJ databases">
        <authorList>
            <person name="Lee S.D."/>
        </authorList>
    </citation>
    <scope>NUCLEOTIDE SEQUENCE [LARGE SCALE GENOMIC DNA]</scope>
    <source>
        <strain evidence="2 3">GH3-10</strain>
    </source>
</reference>
<dbReference type="RefSeq" id="WP_160486028.1">
    <property type="nucleotide sequence ID" value="NZ_WUBR01000002.1"/>
</dbReference>
<evidence type="ECO:0000313" key="3">
    <source>
        <dbReference type="Proteomes" id="UP000461409"/>
    </source>
</evidence>